<evidence type="ECO:0000313" key="2">
    <source>
        <dbReference type="EMBL" id="MBJ6723613.1"/>
    </source>
</evidence>
<reference evidence="2" key="1">
    <citation type="submission" date="2020-12" db="EMBL/GenBank/DDBJ databases">
        <title>Geomonas sp. Red875, isolated from river sediment.</title>
        <authorList>
            <person name="Xu Z."/>
            <person name="Zhang Z."/>
            <person name="Masuda Y."/>
            <person name="Itoh H."/>
            <person name="Senoo K."/>
        </authorList>
    </citation>
    <scope>NUCLEOTIDE SEQUENCE</scope>
    <source>
        <strain evidence="2">Red875</strain>
    </source>
</reference>
<evidence type="ECO:0000256" key="1">
    <source>
        <dbReference type="SAM" id="SignalP"/>
    </source>
</evidence>
<proteinExistence type="predicted"/>
<dbReference type="EMBL" id="JAEMHM010000002">
    <property type="protein sequence ID" value="MBJ6723613.1"/>
    <property type="molecule type" value="Genomic_DNA"/>
</dbReference>
<accession>A0A8J7IZR4</accession>
<name>A0A8J7IZR4_9BACT</name>
<gene>
    <name evidence="2" type="ORF">JFN93_02720</name>
</gene>
<feature type="chain" id="PRO_5035212587" description="YtkA-like domain-containing protein" evidence="1">
    <location>
        <begin position="23"/>
        <end position="148"/>
    </location>
</feature>
<evidence type="ECO:0008006" key="4">
    <source>
        <dbReference type="Google" id="ProtNLM"/>
    </source>
</evidence>
<organism evidence="2 3">
    <name type="scientific">Geomesophilobacter sediminis</name>
    <dbReference type="NCBI Taxonomy" id="2798584"/>
    <lineage>
        <taxon>Bacteria</taxon>
        <taxon>Pseudomonadati</taxon>
        <taxon>Thermodesulfobacteriota</taxon>
        <taxon>Desulfuromonadia</taxon>
        <taxon>Geobacterales</taxon>
        <taxon>Geobacteraceae</taxon>
        <taxon>Geomesophilobacter</taxon>
    </lineage>
</organism>
<dbReference type="RefSeq" id="WP_199382454.1">
    <property type="nucleotide sequence ID" value="NZ_JAEMHM010000002.1"/>
</dbReference>
<comment type="caution">
    <text evidence="2">The sequence shown here is derived from an EMBL/GenBank/DDBJ whole genome shotgun (WGS) entry which is preliminary data.</text>
</comment>
<evidence type="ECO:0000313" key="3">
    <source>
        <dbReference type="Proteomes" id="UP000636888"/>
    </source>
</evidence>
<keyword evidence="1" id="KW-0732">Signal</keyword>
<dbReference type="AlphaFoldDB" id="A0A8J7IZR4"/>
<protein>
    <recommendedName>
        <fullName evidence="4">YtkA-like domain-containing protein</fullName>
    </recommendedName>
</protein>
<dbReference type="Proteomes" id="UP000636888">
    <property type="component" value="Unassembled WGS sequence"/>
</dbReference>
<sequence length="148" mass="16405">MNKFIVLVAAALAFSAPLAAQAMDHEHMDHGSHGMADHGNVAHEEVVSGVKATFKIIPWKERQPGMMETHHVMVEFKDAKTGQPLTQGQVLVKIQAPDKSIQTKELMGMQNHFGADFDLSQKGKYGIMSKFKLKDGKEGSAKFWYPVK</sequence>
<feature type="signal peptide" evidence="1">
    <location>
        <begin position="1"/>
        <end position="22"/>
    </location>
</feature>
<keyword evidence="3" id="KW-1185">Reference proteome</keyword>